<evidence type="ECO:0000259" key="3">
    <source>
        <dbReference type="SMART" id="SM01007"/>
    </source>
</evidence>
<dbReference type="RefSeq" id="WP_146481917.1">
    <property type="nucleotide sequence ID" value="NZ_CP042266.1"/>
</dbReference>
<dbReference type="GO" id="GO:0051015">
    <property type="term" value="F:actin filament binding"/>
    <property type="evidence" value="ECO:0007669"/>
    <property type="project" value="TreeGrafter"/>
</dbReference>
<dbReference type="SMART" id="SM01007">
    <property type="entry name" value="Aldolase_II"/>
    <property type="match status" value="1"/>
</dbReference>
<evidence type="ECO:0000313" key="5">
    <source>
        <dbReference type="Proteomes" id="UP000320580"/>
    </source>
</evidence>
<name>A0A5B8IJ56_9ACTN</name>
<accession>A0A5B8IJ56</accession>
<dbReference type="OrthoDB" id="3729465at2"/>
<dbReference type="NCBIfam" id="NF004855">
    <property type="entry name" value="PRK06208.1"/>
    <property type="match status" value="1"/>
</dbReference>
<reference evidence="4 5" key="1">
    <citation type="submission" date="2019-07" db="EMBL/GenBank/DDBJ databases">
        <authorList>
            <person name="Zhu P."/>
        </authorList>
    </citation>
    <scope>NUCLEOTIDE SEQUENCE [LARGE SCALE GENOMIC DNA]</scope>
    <source>
        <strain evidence="4 5">SSL-25</strain>
    </source>
</reference>
<dbReference type="KEGG" id="sqz:FQU76_21125"/>
<dbReference type="PANTHER" id="PTHR10672:SF3">
    <property type="entry name" value="PROTEIN HU-LI TAI SHAO"/>
    <property type="match status" value="1"/>
</dbReference>
<comment type="similarity">
    <text evidence="1">Belongs to the aldolase class II family.</text>
</comment>
<feature type="region of interest" description="Disordered" evidence="2">
    <location>
        <begin position="1"/>
        <end position="37"/>
    </location>
</feature>
<feature type="domain" description="Class II aldolase/adducin N-terminal" evidence="3">
    <location>
        <begin position="60"/>
        <end position="240"/>
    </location>
</feature>
<dbReference type="PANTHER" id="PTHR10672">
    <property type="entry name" value="ADDUCIN"/>
    <property type="match status" value="1"/>
</dbReference>
<feature type="compositionally biased region" description="Pro residues" evidence="2">
    <location>
        <begin position="1"/>
        <end position="35"/>
    </location>
</feature>
<dbReference type="InterPro" id="IPR036409">
    <property type="entry name" value="Aldolase_II/adducin_N_sf"/>
</dbReference>
<dbReference type="Proteomes" id="UP000320580">
    <property type="component" value="Chromosome"/>
</dbReference>
<evidence type="ECO:0000256" key="2">
    <source>
        <dbReference type="SAM" id="MobiDB-lite"/>
    </source>
</evidence>
<dbReference type="GO" id="GO:0005856">
    <property type="term" value="C:cytoskeleton"/>
    <property type="evidence" value="ECO:0007669"/>
    <property type="project" value="TreeGrafter"/>
</dbReference>
<sequence>MTQQTPAPPPPPPVPASAHPAPVPSAPAPPAPVPVPVEELGFELPPVHDSPAAERAHRKERLAGALRILGGYGYEDGVSGHITARDPELADCFWVNPFGLPFSLVTPADLVLVNARGHVVEGRRHINQAAFAVHAGVHLARPDTVAVVHTHTVHGRALAALGELVEPLTQEACAFYQDHALVNTYTRVAVDEAESRRIATALGPRKALVLRNHGLLTVGGSVDAAVWWFLSMERCAQVQLTARAAGKPVPIGHRDAVATREQLGTDLVAWISFQPLWRALTAGAGGGHRGEGDAEKGHYFR</sequence>
<dbReference type="InterPro" id="IPR051017">
    <property type="entry name" value="Aldolase-II_Adducin_sf"/>
</dbReference>
<protein>
    <submittedName>
        <fullName evidence="4">Class II aldolase/adducin family protein</fullName>
    </submittedName>
</protein>
<dbReference type="SUPFAM" id="SSF53639">
    <property type="entry name" value="AraD/HMP-PK domain-like"/>
    <property type="match status" value="1"/>
</dbReference>
<proteinExistence type="inferred from homology"/>
<dbReference type="FunFam" id="3.40.225.10:FF:000009">
    <property type="entry name" value="Class II aldolase/adducin N-terminal"/>
    <property type="match status" value="1"/>
</dbReference>
<keyword evidence="5" id="KW-1185">Reference proteome</keyword>
<gene>
    <name evidence="4" type="ORF">FQU76_21125</name>
</gene>
<organism evidence="4 5">
    <name type="scientific">Streptomyces qinzhouensis</name>
    <dbReference type="NCBI Taxonomy" id="2599401"/>
    <lineage>
        <taxon>Bacteria</taxon>
        <taxon>Bacillati</taxon>
        <taxon>Actinomycetota</taxon>
        <taxon>Actinomycetes</taxon>
        <taxon>Kitasatosporales</taxon>
        <taxon>Streptomycetaceae</taxon>
        <taxon>Streptomyces</taxon>
    </lineage>
</organism>
<dbReference type="Pfam" id="PF00596">
    <property type="entry name" value="Aldolase_II"/>
    <property type="match status" value="1"/>
</dbReference>
<evidence type="ECO:0000256" key="1">
    <source>
        <dbReference type="ARBA" id="ARBA00037961"/>
    </source>
</evidence>
<dbReference type="Gene3D" id="3.40.225.10">
    <property type="entry name" value="Class II aldolase/adducin N-terminal domain"/>
    <property type="match status" value="1"/>
</dbReference>
<dbReference type="AlphaFoldDB" id="A0A5B8IJ56"/>
<dbReference type="InterPro" id="IPR001303">
    <property type="entry name" value="Aldolase_II/adducin_N"/>
</dbReference>
<dbReference type="EMBL" id="CP042266">
    <property type="protein sequence ID" value="QDY78598.1"/>
    <property type="molecule type" value="Genomic_DNA"/>
</dbReference>
<evidence type="ECO:0000313" key="4">
    <source>
        <dbReference type="EMBL" id="QDY78598.1"/>
    </source>
</evidence>